<dbReference type="EMBL" id="HBJA01039761">
    <property type="protein sequence ID" value="CAE0802443.1"/>
    <property type="molecule type" value="Transcribed_RNA"/>
</dbReference>
<dbReference type="PROSITE" id="PS50102">
    <property type="entry name" value="RRM"/>
    <property type="match status" value="1"/>
</dbReference>
<dbReference type="Pfam" id="PF00076">
    <property type="entry name" value="RRM_1"/>
    <property type="match status" value="1"/>
</dbReference>
<name>A0A7S4CNZ8_9EUGL</name>
<dbReference type="CDD" id="cd12422">
    <property type="entry name" value="RRM2_PTBP1_hnRNPL_like"/>
    <property type="match status" value="1"/>
</dbReference>
<protein>
    <recommendedName>
        <fullName evidence="3">RRM domain-containing protein</fullName>
    </recommendedName>
</protein>
<dbReference type="AlphaFoldDB" id="A0A7S4CNZ8"/>
<dbReference type="InterPro" id="IPR000504">
    <property type="entry name" value="RRM_dom"/>
</dbReference>
<evidence type="ECO:0000259" key="3">
    <source>
        <dbReference type="PROSITE" id="PS50102"/>
    </source>
</evidence>
<proteinExistence type="predicted"/>
<gene>
    <name evidence="4" type="ORF">EGYM00163_LOCUS13564</name>
</gene>
<dbReference type="PANTHER" id="PTHR15592">
    <property type="entry name" value="MATRIN 3/NUCLEAR PROTEIN 220-RELATED"/>
    <property type="match status" value="1"/>
</dbReference>
<evidence type="ECO:0000313" key="4">
    <source>
        <dbReference type="EMBL" id="CAE0802443.1"/>
    </source>
</evidence>
<dbReference type="InterPro" id="IPR012677">
    <property type="entry name" value="Nucleotide-bd_a/b_plait_sf"/>
</dbReference>
<dbReference type="Gene3D" id="3.30.70.330">
    <property type="match status" value="1"/>
</dbReference>
<feature type="compositionally biased region" description="Low complexity" evidence="2">
    <location>
        <begin position="296"/>
        <end position="307"/>
    </location>
</feature>
<sequence>MESVAAATQVLNFYTTGYTEVGGRRVYLKYSRHQELTGKAAAQGNGSILLVSMSNPMYDIRTTLQITADLLYQVFAPYGTVTKIVVIQKSTGENRQQALVQFDKHETAEQAKTYLQGQNVYVGSTVYFTLDIQYSNLEDLTVRTSSSTARVFNTRGGTGQSGTSQMAGTPAQQFGGQPQLPQPQFNQQGQQPYQQGQQPNQQQLLQQQQLMQQQLMQQQLMMQQQGAQAQQQQLSQLQQMAGGQQMMTPQQMLQQQMAQQQLQQQMAPQQGQQVAGQNPQQLQQMYGMPNQQMYAQQMYQQHQQQPGGYSGQNFQSQN</sequence>
<evidence type="ECO:0000256" key="2">
    <source>
        <dbReference type="SAM" id="MobiDB-lite"/>
    </source>
</evidence>
<feature type="region of interest" description="Disordered" evidence="2">
    <location>
        <begin position="296"/>
        <end position="318"/>
    </location>
</feature>
<dbReference type="SMART" id="SM00360">
    <property type="entry name" value="RRM"/>
    <property type="match status" value="1"/>
</dbReference>
<feature type="region of interest" description="Disordered" evidence="2">
    <location>
        <begin position="151"/>
        <end position="202"/>
    </location>
</feature>
<keyword evidence="1" id="KW-0694">RNA-binding</keyword>
<reference evidence="4" key="1">
    <citation type="submission" date="2021-01" db="EMBL/GenBank/DDBJ databases">
        <authorList>
            <person name="Corre E."/>
            <person name="Pelletier E."/>
            <person name="Niang G."/>
            <person name="Scheremetjew M."/>
            <person name="Finn R."/>
            <person name="Kale V."/>
            <person name="Holt S."/>
            <person name="Cochrane G."/>
            <person name="Meng A."/>
            <person name="Brown T."/>
            <person name="Cohen L."/>
        </authorList>
    </citation>
    <scope>NUCLEOTIDE SEQUENCE</scope>
    <source>
        <strain evidence="4">CCMP1594</strain>
    </source>
</reference>
<dbReference type="GO" id="GO:0003723">
    <property type="term" value="F:RNA binding"/>
    <property type="evidence" value="ECO:0007669"/>
    <property type="project" value="UniProtKB-UniRule"/>
</dbReference>
<evidence type="ECO:0000256" key="1">
    <source>
        <dbReference type="PROSITE-ProRule" id="PRU00176"/>
    </source>
</evidence>
<accession>A0A7S4CNZ8</accession>
<dbReference type="InterPro" id="IPR035979">
    <property type="entry name" value="RBD_domain_sf"/>
</dbReference>
<feature type="compositionally biased region" description="Low complexity" evidence="2">
    <location>
        <begin position="161"/>
        <end position="202"/>
    </location>
</feature>
<feature type="domain" description="RRM" evidence="3">
    <location>
        <begin position="46"/>
        <end position="133"/>
    </location>
</feature>
<organism evidence="4">
    <name type="scientific">Eutreptiella gymnastica</name>
    <dbReference type="NCBI Taxonomy" id="73025"/>
    <lineage>
        <taxon>Eukaryota</taxon>
        <taxon>Discoba</taxon>
        <taxon>Euglenozoa</taxon>
        <taxon>Euglenida</taxon>
        <taxon>Spirocuta</taxon>
        <taxon>Euglenophyceae</taxon>
        <taxon>Eutreptiales</taxon>
        <taxon>Eutreptiaceae</taxon>
        <taxon>Eutreptiella</taxon>
    </lineage>
</organism>
<dbReference type="SUPFAM" id="SSF54928">
    <property type="entry name" value="RNA-binding domain, RBD"/>
    <property type="match status" value="1"/>
</dbReference>